<feature type="compositionally biased region" description="Polar residues" evidence="1">
    <location>
        <begin position="1"/>
        <end position="10"/>
    </location>
</feature>
<feature type="compositionally biased region" description="Pro residues" evidence="1">
    <location>
        <begin position="209"/>
        <end position="220"/>
    </location>
</feature>
<dbReference type="Proteomes" id="UP000747542">
    <property type="component" value="Unassembled WGS sequence"/>
</dbReference>
<feature type="region of interest" description="Disordered" evidence="1">
    <location>
        <begin position="1"/>
        <end position="36"/>
    </location>
</feature>
<accession>A0A8J5N8R9</accession>
<gene>
    <name evidence="2" type="ORF">Hamer_G020271</name>
</gene>
<proteinExistence type="predicted"/>
<reference evidence="2" key="1">
    <citation type="journal article" date="2021" name="Sci. Adv.">
        <title>The American lobster genome reveals insights on longevity, neural, and immune adaptations.</title>
        <authorList>
            <person name="Polinski J.M."/>
            <person name="Zimin A.V."/>
            <person name="Clark K.F."/>
            <person name="Kohn A.B."/>
            <person name="Sadowski N."/>
            <person name="Timp W."/>
            <person name="Ptitsyn A."/>
            <person name="Khanna P."/>
            <person name="Romanova D.Y."/>
            <person name="Williams P."/>
            <person name="Greenwood S.J."/>
            <person name="Moroz L.L."/>
            <person name="Walt D.R."/>
            <person name="Bodnar A.G."/>
        </authorList>
    </citation>
    <scope>NUCLEOTIDE SEQUENCE</scope>
    <source>
        <strain evidence="2">GMGI-L3</strain>
    </source>
</reference>
<keyword evidence="3" id="KW-1185">Reference proteome</keyword>
<feature type="region of interest" description="Disordered" evidence="1">
    <location>
        <begin position="238"/>
        <end position="345"/>
    </location>
</feature>
<evidence type="ECO:0000313" key="2">
    <source>
        <dbReference type="EMBL" id="KAG7175570.1"/>
    </source>
</evidence>
<feature type="compositionally biased region" description="Pro residues" evidence="1">
    <location>
        <begin position="165"/>
        <end position="177"/>
    </location>
</feature>
<name>A0A8J5N8R9_HOMAM</name>
<sequence length="422" mass="47214">MMMMTTTRVLTHTDRQTNTDRQTDRQIDRQTDRQAGPKRVRYHILIVQGGKIFFPDSPEAEGLSATPSDTREERGLWESDLFFLQKLSGLFGSDDKPQRRKATTRPNLRPELLPPQFLYHNRRTGTKNPGHLNQVGVRQVTRVPVRSPPHLPSPHQGFQVFGRPLPNPQGLKPPPPRQNVHVITPSTQNVPPPPDSLSQYSHNQQVAFRPPPPLPVPPKLPASVSPVQSPVSFPYQFVRPGTHLPDNNNIPHRPTANFPPRVNAPQPNLPPRPISLPANFQTRVTVPPRHNSPHSPAPRPPPPAKPVKSKKPTLLGSWADFSNGVFGNTGRPQKHPRPAPQPQRVIIPPHHKLTQKKDFKPSLEFKPSPQEGNSAFDAFQPVFVASPFMDDLSDDVMKPMRVAALRTPATTTTSQPILQDFF</sequence>
<evidence type="ECO:0000256" key="1">
    <source>
        <dbReference type="SAM" id="MobiDB-lite"/>
    </source>
</evidence>
<evidence type="ECO:0000313" key="3">
    <source>
        <dbReference type="Proteomes" id="UP000747542"/>
    </source>
</evidence>
<feature type="compositionally biased region" description="Basic and acidic residues" evidence="1">
    <location>
        <begin position="11"/>
        <end position="32"/>
    </location>
</feature>
<comment type="caution">
    <text evidence="2">The sequence shown here is derived from an EMBL/GenBank/DDBJ whole genome shotgun (WGS) entry which is preliminary data.</text>
</comment>
<protein>
    <submittedName>
        <fullName evidence="2">Putative vegetative cell wall protein gp1-like 16</fullName>
    </submittedName>
</protein>
<feature type="region of interest" description="Disordered" evidence="1">
    <location>
        <begin position="92"/>
        <end position="112"/>
    </location>
</feature>
<dbReference type="AlphaFoldDB" id="A0A8J5N8R9"/>
<dbReference type="EMBL" id="JAHLQT010005502">
    <property type="protein sequence ID" value="KAG7175570.1"/>
    <property type="molecule type" value="Genomic_DNA"/>
</dbReference>
<feature type="region of interest" description="Disordered" evidence="1">
    <location>
        <begin position="164"/>
        <end position="226"/>
    </location>
</feature>
<feature type="compositionally biased region" description="Polar residues" evidence="1">
    <location>
        <begin position="196"/>
        <end position="206"/>
    </location>
</feature>
<organism evidence="2 3">
    <name type="scientific">Homarus americanus</name>
    <name type="common">American lobster</name>
    <dbReference type="NCBI Taxonomy" id="6706"/>
    <lineage>
        <taxon>Eukaryota</taxon>
        <taxon>Metazoa</taxon>
        <taxon>Ecdysozoa</taxon>
        <taxon>Arthropoda</taxon>
        <taxon>Crustacea</taxon>
        <taxon>Multicrustacea</taxon>
        <taxon>Malacostraca</taxon>
        <taxon>Eumalacostraca</taxon>
        <taxon>Eucarida</taxon>
        <taxon>Decapoda</taxon>
        <taxon>Pleocyemata</taxon>
        <taxon>Astacidea</taxon>
        <taxon>Nephropoidea</taxon>
        <taxon>Nephropidae</taxon>
        <taxon>Homarus</taxon>
    </lineage>
</organism>
<feature type="compositionally biased region" description="Pro residues" evidence="1">
    <location>
        <begin position="295"/>
        <end position="305"/>
    </location>
</feature>